<evidence type="ECO:0000256" key="6">
    <source>
        <dbReference type="ARBA" id="ARBA00023186"/>
    </source>
</evidence>
<evidence type="ECO:0000256" key="12">
    <source>
        <dbReference type="RuleBase" id="RU004478"/>
    </source>
</evidence>
<dbReference type="HAMAP" id="MF_01151">
    <property type="entry name" value="GrpE"/>
    <property type="match status" value="1"/>
</dbReference>
<dbReference type="CDD" id="cd00446">
    <property type="entry name" value="GrpE"/>
    <property type="match status" value="1"/>
</dbReference>
<evidence type="ECO:0000256" key="10">
    <source>
        <dbReference type="HAMAP-Rule" id="MF_01151"/>
    </source>
</evidence>
<dbReference type="PANTHER" id="PTHR21237">
    <property type="entry name" value="GRPE PROTEIN"/>
    <property type="match status" value="1"/>
</dbReference>
<dbReference type="PANTHER" id="PTHR21237:SF23">
    <property type="entry name" value="GRPE PROTEIN HOMOLOG, MITOCHONDRIAL"/>
    <property type="match status" value="1"/>
</dbReference>
<evidence type="ECO:0000313" key="15">
    <source>
        <dbReference type="Proteomes" id="UP000295325"/>
    </source>
</evidence>
<keyword evidence="5 10" id="KW-0346">Stress response</keyword>
<dbReference type="GO" id="GO:0005737">
    <property type="term" value="C:cytoplasm"/>
    <property type="evidence" value="ECO:0007669"/>
    <property type="project" value="UniProtKB-SubCell"/>
</dbReference>
<dbReference type="InterPro" id="IPR000740">
    <property type="entry name" value="GrpE"/>
</dbReference>
<evidence type="ECO:0000256" key="3">
    <source>
        <dbReference type="ARBA" id="ARBA00011738"/>
    </source>
</evidence>
<comment type="subunit">
    <text evidence="3 10">Homodimer.</text>
</comment>
<evidence type="ECO:0000256" key="8">
    <source>
        <dbReference type="ARBA" id="ARBA00072274"/>
    </source>
</evidence>
<keyword evidence="4 10" id="KW-0963">Cytoplasm</keyword>
<evidence type="ECO:0000256" key="5">
    <source>
        <dbReference type="ARBA" id="ARBA00023016"/>
    </source>
</evidence>
<dbReference type="Gene3D" id="2.30.22.10">
    <property type="entry name" value="Head domain of nucleotide exchange factor GrpE"/>
    <property type="match status" value="1"/>
</dbReference>
<dbReference type="RefSeq" id="WP_243116454.1">
    <property type="nucleotide sequence ID" value="NZ_SOAZ01000021.1"/>
</dbReference>
<keyword evidence="15" id="KW-1185">Reference proteome</keyword>
<evidence type="ECO:0000256" key="7">
    <source>
        <dbReference type="ARBA" id="ARBA00053401"/>
    </source>
</evidence>
<proteinExistence type="inferred from homology"/>
<evidence type="ECO:0000313" key="14">
    <source>
        <dbReference type="EMBL" id="TDT51108.1"/>
    </source>
</evidence>
<dbReference type="GO" id="GO:0051082">
    <property type="term" value="F:unfolded protein binding"/>
    <property type="evidence" value="ECO:0007669"/>
    <property type="project" value="TreeGrafter"/>
</dbReference>
<accession>A0A4R7KA30</accession>
<comment type="function">
    <text evidence="7 10 11">Participates actively in the response to hyperosmotic and heat shock by preventing the aggregation of stress-denatured proteins, in association with DnaK and GrpE. It is the nucleotide exchange factor for DnaK and may function as a thermosensor. Unfolded proteins bind initially to DnaJ; upon interaction with the DnaJ-bound protein, DnaK hydrolyzes its bound ATP, resulting in the formation of a stable complex. GrpE releases ADP from DnaK; ATP binding to DnaK triggers the release of the substrate protein, thus completing the reaction cycle. Several rounds of ATP-dependent interactions between DnaJ, DnaK and GrpE are required for fully efficient folding.</text>
</comment>
<protein>
    <recommendedName>
        <fullName evidence="8 10">Protein GrpE</fullName>
    </recommendedName>
    <alternativeName>
        <fullName evidence="9 10">HSP-70 cofactor</fullName>
    </alternativeName>
</protein>
<feature type="region of interest" description="Disordered" evidence="13">
    <location>
        <begin position="1"/>
        <end position="47"/>
    </location>
</feature>
<comment type="subcellular location">
    <subcellularLocation>
        <location evidence="1 10">Cytoplasm</location>
    </subcellularLocation>
</comment>
<dbReference type="GO" id="GO:0000774">
    <property type="term" value="F:adenyl-nucleotide exchange factor activity"/>
    <property type="evidence" value="ECO:0007669"/>
    <property type="project" value="InterPro"/>
</dbReference>
<dbReference type="GO" id="GO:0006457">
    <property type="term" value="P:protein folding"/>
    <property type="evidence" value="ECO:0007669"/>
    <property type="project" value="InterPro"/>
</dbReference>
<keyword evidence="6 10" id="KW-0143">Chaperone</keyword>
<sequence length="200" mass="23291">MAGNDNIEKNEMNVEAAFSEKEVLDEQNTLNNEEVTEKNCTEEEEGENNNLKFIKRIEELEKQCEEYLDLARRTRAEFDNYRKRSAKERESLYDDGFSDAVKSLLPILDNLERAVNFSQAESSSLSEGVEMVLKMFKDTLVKMGVEEIEAEGKKFDPDFHNAVMHIEDENYEENVIVEVFQKGYKYKNKVIRYSMVKVAN</sequence>
<dbReference type="InterPro" id="IPR009012">
    <property type="entry name" value="GrpE_head"/>
</dbReference>
<dbReference type="SUPFAM" id="SSF51064">
    <property type="entry name" value="Head domain of nucleotide exchange factor GrpE"/>
    <property type="match status" value="1"/>
</dbReference>
<evidence type="ECO:0000256" key="11">
    <source>
        <dbReference type="RuleBase" id="RU000639"/>
    </source>
</evidence>
<comment type="caution">
    <text evidence="14">The sequence shown here is derived from an EMBL/GenBank/DDBJ whole genome shotgun (WGS) entry which is preliminary data.</text>
</comment>
<dbReference type="Gene3D" id="3.90.20.20">
    <property type="match status" value="1"/>
</dbReference>
<comment type="similarity">
    <text evidence="2 10 12">Belongs to the GrpE family.</text>
</comment>
<evidence type="ECO:0000256" key="13">
    <source>
        <dbReference type="SAM" id="MobiDB-lite"/>
    </source>
</evidence>
<evidence type="ECO:0000256" key="2">
    <source>
        <dbReference type="ARBA" id="ARBA00009054"/>
    </source>
</evidence>
<dbReference type="AlphaFoldDB" id="A0A4R7KA30"/>
<dbReference type="PROSITE" id="PS01071">
    <property type="entry name" value="GRPE"/>
    <property type="match status" value="1"/>
</dbReference>
<feature type="compositionally biased region" description="Basic and acidic residues" evidence="13">
    <location>
        <begin position="1"/>
        <end position="24"/>
    </location>
</feature>
<dbReference type="EMBL" id="SOAZ01000021">
    <property type="protein sequence ID" value="TDT51108.1"/>
    <property type="molecule type" value="Genomic_DNA"/>
</dbReference>
<dbReference type="InterPro" id="IPR013805">
    <property type="entry name" value="GrpE_CC"/>
</dbReference>
<dbReference type="NCBIfam" id="NF010757">
    <property type="entry name" value="PRK14160.1"/>
    <property type="match status" value="1"/>
</dbReference>
<dbReference type="GO" id="GO:0051087">
    <property type="term" value="F:protein-folding chaperone binding"/>
    <property type="evidence" value="ECO:0007669"/>
    <property type="project" value="InterPro"/>
</dbReference>
<evidence type="ECO:0000256" key="4">
    <source>
        <dbReference type="ARBA" id="ARBA00022490"/>
    </source>
</evidence>
<reference evidence="14 15" key="1">
    <citation type="submission" date="2019-03" db="EMBL/GenBank/DDBJ databases">
        <title>Genomic Encyclopedia of Type Strains, Phase IV (KMG-IV): sequencing the most valuable type-strain genomes for metagenomic binning, comparative biology and taxonomic classification.</title>
        <authorList>
            <person name="Goeker M."/>
        </authorList>
    </citation>
    <scope>NUCLEOTIDE SEQUENCE [LARGE SCALE GENOMIC DNA]</scope>
    <source>
        <strain evidence="14 15">DSM 24455</strain>
    </source>
</reference>
<dbReference type="NCBIfam" id="NF010738">
    <property type="entry name" value="PRK14140.1"/>
    <property type="match status" value="1"/>
</dbReference>
<dbReference type="PRINTS" id="PR00773">
    <property type="entry name" value="GRPEPROTEIN"/>
</dbReference>
<evidence type="ECO:0000256" key="1">
    <source>
        <dbReference type="ARBA" id="ARBA00004496"/>
    </source>
</evidence>
<dbReference type="SUPFAM" id="SSF58014">
    <property type="entry name" value="Coiled-coil domain of nucleotide exchange factor GrpE"/>
    <property type="match status" value="1"/>
</dbReference>
<dbReference type="GO" id="GO:0042803">
    <property type="term" value="F:protein homodimerization activity"/>
    <property type="evidence" value="ECO:0007669"/>
    <property type="project" value="InterPro"/>
</dbReference>
<gene>
    <name evidence="10" type="primary">grpE</name>
    <name evidence="14" type="ORF">EDD71_12134</name>
</gene>
<dbReference type="Pfam" id="PF01025">
    <property type="entry name" value="GrpE"/>
    <property type="match status" value="1"/>
</dbReference>
<name>A0A4R7KA30_9CLOT</name>
<organism evidence="14 15">
    <name type="scientific">Fonticella tunisiensis</name>
    <dbReference type="NCBI Taxonomy" id="1096341"/>
    <lineage>
        <taxon>Bacteria</taxon>
        <taxon>Bacillati</taxon>
        <taxon>Bacillota</taxon>
        <taxon>Clostridia</taxon>
        <taxon>Eubacteriales</taxon>
        <taxon>Clostridiaceae</taxon>
        <taxon>Fonticella</taxon>
    </lineage>
</organism>
<dbReference type="Proteomes" id="UP000295325">
    <property type="component" value="Unassembled WGS sequence"/>
</dbReference>
<evidence type="ECO:0000256" key="9">
    <source>
        <dbReference type="ARBA" id="ARBA00076414"/>
    </source>
</evidence>
<dbReference type="FunFam" id="2.30.22.10:FF:000001">
    <property type="entry name" value="Protein GrpE"/>
    <property type="match status" value="1"/>
</dbReference>